<evidence type="ECO:0000313" key="2">
    <source>
        <dbReference type="Proteomes" id="UP001234216"/>
    </source>
</evidence>
<reference evidence="1" key="1">
    <citation type="submission" date="2023-07" db="EMBL/GenBank/DDBJ databases">
        <title>Comparative genomics of wheat-associated soil bacteria to identify genetic determinants of phenazine resistance.</title>
        <authorList>
            <person name="Mouncey N."/>
        </authorList>
    </citation>
    <scope>NUCLEOTIDE SEQUENCE</scope>
    <source>
        <strain evidence="1">V4I22</strain>
    </source>
</reference>
<organism evidence="1 2">
    <name type="scientific">Streptomyces canus</name>
    <dbReference type="NCBI Taxonomy" id="58343"/>
    <lineage>
        <taxon>Bacteria</taxon>
        <taxon>Bacillati</taxon>
        <taxon>Actinomycetota</taxon>
        <taxon>Actinomycetes</taxon>
        <taxon>Kitasatosporales</taxon>
        <taxon>Streptomycetaceae</taxon>
        <taxon>Streptomyces</taxon>
        <taxon>Streptomyces aurantiacus group</taxon>
    </lineage>
</organism>
<comment type="caution">
    <text evidence="1">The sequence shown here is derived from an EMBL/GenBank/DDBJ whole genome shotgun (WGS) entry which is preliminary data.</text>
</comment>
<dbReference type="EMBL" id="JAUSZV010000004">
    <property type="protein sequence ID" value="MDQ0904681.1"/>
    <property type="molecule type" value="Genomic_DNA"/>
</dbReference>
<dbReference type="RefSeq" id="WP_306972251.1">
    <property type="nucleotide sequence ID" value="NZ_JAUSZV010000004.1"/>
</dbReference>
<evidence type="ECO:0000313" key="1">
    <source>
        <dbReference type="EMBL" id="MDQ0904681.1"/>
    </source>
</evidence>
<sequence length="333" mass="37157">MRIAQGLRRAGPLQVLGAHRLQGVDDALAFLPEDVLSEPDDGVGDAPDCAGDARTRPLLQRGQQDTADFVQGEGVRARIGIGRQVRDGQDDVLNQRQGEQLPKAVVDKAGGCHPDGMEEAEDRLSLPRPRWANAEIAVWGGASEDDLALAGGYLRVAETAARHWIAHGPDDLLPLPILYNYRHSIELSLKWLIRKAAQCALREGYTGEEDLSPEQLDKRLRTHNIRRLADCLNRYLALLDLPKVEQRIDPESWSQLNWLDSEDASGETYRYAMVGHGAGRAPARPVQQNVNFYEQVNELHKLAHLLWGGYSAHLGEYENWQIEYMEAMDTAGY</sequence>
<evidence type="ECO:0008006" key="3">
    <source>
        <dbReference type="Google" id="ProtNLM"/>
    </source>
</evidence>
<protein>
    <recommendedName>
        <fullName evidence="3">HEPN domain-containing protein</fullName>
    </recommendedName>
</protein>
<name>A0AAW8F3Q5_9ACTN</name>
<dbReference type="Proteomes" id="UP001234216">
    <property type="component" value="Unassembled WGS sequence"/>
</dbReference>
<accession>A0AAW8F3Q5</accession>
<proteinExistence type="predicted"/>
<gene>
    <name evidence="1" type="ORF">QFZ22_000666</name>
</gene>
<dbReference type="AlphaFoldDB" id="A0AAW8F3Q5"/>